<evidence type="ECO:0000313" key="2">
    <source>
        <dbReference type="EMBL" id="KAG5675859.1"/>
    </source>
</evidence>
<keyword evidence="3" id="KW-1185">Reference proteome</keyword>
<dbReference type="EMBL" id="JADBJN010000002">
    <property type="protein sequence ID" value="KAG5675859.1"/>
    <property type="molecule type" value="Genomic_DNA"/>
</dbReference>
<proteinExistence type="predicted"/>
<gene>
    <name evidence="2" type="ORF">PVAND_005727</name>
</gene>
<sequence length="131" mass="14515">MSVCVSSALSTGMTTHASHMHMTPAMMNPFQNHQMAPLTIDMSTSSATQQQQQQQHQNVSSNVDPNEPNPEMLLALIARNKALEADCEEELKKIDFPAALSFILSFARAYGNKCIDAETERKSEICIFALR</sequence>
<organism evidence="2 3">
    <name type="scientific">Polypedilum vanderplanki</name>
    <name type="common">Sleeping chironomid midge</name>
    <dbReference type="NCBI Taxonomy" id="319348"/>
    <lineage>
        <taxon>Eukaryota</taxon>
        <taxon>Metazoa</taxon>
        <taxon>Ecdysozoa</taxon>
        <taxon>Arthropoda</taxon>
        <taxon>Hexapoda</taxon>
        <taxon>Insecta</taxon>
        <taxon>Pterygota</taxon>
        <taxon>Neoptera</taxon>
        <taxon>Endopterygota</taxon>
        <taxon>Diptera</taxon>
        <taxon>Nematocera</taxon>
        <taxon>Chironomoidea</taxon>
        <taxon>Chironomidae</taxon>
        <taxon>Chironominae</taxon>
        <taxon>Polypedilum</taxon>
        <taxon>Polypedilum</taxon>
    </lineage>
</organism>
<comment type="caution">
    <text evidence="2">The sequence shown here is derived from an EMBL/GenBank/DDBJ whole genome shotgun (WGS) entry which is preliminary data.</text>
</comment>
<name>A0A9J6C225_POLVA</name>
<dbReference type="AlphaFoldDB" id="A0A9J6C225"/>
<accession>A0A9J6C225</accession>
<reference evidence="2" key="1">
    <citation type="submission" date="2021-03" db="EMBL/GenBank/DDBJ databases">
        <title>Chromosome level genome of the anhydrobiotic midge Polypedilum vanderplanki.</title>
        <authorList>
            <person name="Yoshida Y."/>
            <person name="Kikawada T."/>
            <person name="Gusev O."/>
        </authorList>
    </citation>
    <scope>NUCLEOTIDE SEQUENCE</scope>
    <source>
        <strain evidence="2">NIAS01</strain>
        <tissue evidence="2">Whole body or cell culture</tissue>
    </source>
</reference>
<feature type="region of interest" description="Disordered" evidence="1">
    <location>
        <begin position="43"/>
        <end position="69"/>
    </location>
</feature>
<dbReference type="Proteomes" id="UP001107558">
    <property type="component" value="Chromosome 2"/>
</dbReference>
<evidence type="ECO:0000256" key="1">
    <source>
        <dbReference type="SAM" id="MobiDB-lite"/>
    </source>
</evidence>
<evidence type="ECO:0000313" key="3">
    <source>
        <dbReference type="Proteomes" id="UP001107558"/>
    </source>
</evidence>
<dbReference type="OrthoDB" id="8093062at2759"/>
<protein>
    <submittedName>
        <fullName evidence="2">Uncharacterized protein</fullName>
    </submittedName>
</protein>